<feature type="compositionally biased region" description="Basic and acidic residues" evidence="1">
    <location>
        <begin position="1"/>
        <end position="13"/>
    </location>
</feature>
<dbReference type="EMBL" id="CAJVQB010022329">
    <property type="protein sequence ID" value="CAG8799302.1"/>
    <property type="molecule type" value="Genomic_DNA"/>
</dbReference>
<comment type="caution">
    <text evidence="2">The sequence shown here is derived from an EMBL/GenBank/DDBJ whole genome shotgun (WGS) entry which is preliminary data.</text>
</comment>
<keyword evidence="3" id="KW-1185">Reference proteome</keyword>
<feature type="region of interest" description="Disordered" evidence="1">
    <location>
        <begin position="87"/>
        <end position="110"/>
    </location>
</feature>
<evidence type="ECO:0000313" key="2">
    <source>
        <dbReference type="EMBL" id="CAG8799302.1"/>
    </source>
</evidence>
<evidence type="ECO:0000313" key="3">
    <source>
        <dbReference type="Proteomes" id="UP000789901"/>
    </source>
</evidence>
<protein>
    <submittedName>
        <fullName evidence="2">26729_t:CDS:1</fullName>
    </submittedName>
</protein>
<dbReference type="Proteomes" id="UP000789901">
    <property type="component" value="Unassembled WGS sequence"/>
</dbReference>
<organism evidence="2 3">
    <name type="scientific">Gigaspora margarita</name>
    <dbReference type="NCBI Taxonomy" id="4874"/>
    <lineage>
        <taxon>Eukaryota</taxon>
        <taxon>Fungi</taxon>
        <taxon>Fungi incertae sedis</taxon>
        <taxon>Mucoromycota</taxon>
        <taxon>Glomeromycotina</taxon>
        <taxon>Glomeromycetes</taxon>
        <taxon>Diversisporales</taxon>
        <taxon>Gigasporaceae</taxon>
        <taxon>Gigaspora</taxon>
    </lineage>
</organism>
<feature type="non-terminal residue" evidence="2">
    <location>
        <position position="139"/>
    </location>
</feature>
<proteinExistence type="predicted"/>
<accession>A0ABN7VUE6</accession>
<feature type="region of interest" description="Disordered" evidence="1">
    <location>
        <begin position="1"/>
        <end position="23"/>
    </location>
</feature>
<sequence length="139" mass="16279">MDEPCKENQDGMKKNNKANRIMNMDSKVIDETTIVSKVELRGSDYQKKENKMKTVPTEPRNLQIEVSQYLDNFGPYEVKLEENYEKNKTLEENNDNNNKKKWNGRYQTGDKESNELPILYQEIIQNTKYAESGKCAMSK</sequence>
<reference evidence="2 3" key="1">
    <citation type="submission" date="2021-06" db="EMBL/GenBank/DDBJ databases">
        <authorList>
            <person name="Kallberg Y."/>
            <person name="Tangrot J."/>
            <person name="Rosling A."/>
        </authorList>
    </citation>
    <scope>NUCLEOTIDE SEQUENCE [LARGE SCALE GENOMIC DNA]</scope>
    <source>
        <strain evidence="2 3">120-4 pot B 10/14</strain>
    </source>
</reference>
<gene>
    <name evidence="2" type="ORF">GMARGA_LOCUS22765</name>
</gene>
<name>A0ABN7VUE6_GIGMA</name>
<evidence type="ECO:0000256" key="1">
    <source>
        <dbReference type="SAM" id="MobiDB-lite"/>
    </source>
</evidence>